<evidence type="ECO:0000313" key="2">
    <source>
        <dbReference type="EMBL" id="KAJ8971032.1"/>
    </source>
</evidence>
<evidence type="ECO:0000313" key="3">
    <source>
        <dbReference type="Proteomes" id="UP001162164"/>
    </source>
</evidence>
<protein>
    <recommendedName>
        <fullName evidence="4">RNase H type-1 domain-containing protein</fullName>
    </recommendedName>
</protein>
<evidence type="ECO:0000256" key="1">
    <source>
        <dbReference type="SAM" id="MobiDB-lite"/>
    </source>
</evidence>
<feature type="compositionally biased region" description="Polar residues" evidence="1">
    <location>
        <begin position="241"/>
        <end position="250"/>
    </location>
</feature>
<dbReference type="Proteomes" id="UP001162164">
    <property type="component" value="Unassembled WGS sequence"/>
</dbReference>
<proteinExistence type="predicted"/>
<reference evidence="2" key="1">
    <citation type="journal article" date="2023" name="Insect Mol. Biol.">
        <title>Genome sequencing provides insights into the evolution of gene families encoding plant cell wall-degrading enzymes in longhorned beetles.</title>
        <authorList>
            <person name="Shin N.R."/>
            <person name="Okamura Y."/>
            <person name="Kirsch R."/>
            <person name="Pauchet Y."/>
        </authorList>
    </citation>
    <scope>NUCLEOTIDE SEQUENCE</scope>
    <source>
        <strain evidence="2">MMC_N1</strain>
    </source>
</reference>
<organism evidence="2 3">
    <name type="scientific">Molorchus minor</name>
    <dbReference type="NCBI Taxonomy" id="1323400"/>
    <lineage>
        <taxon>Eukaryota</taxon>
        <taxon>Metazoa</taxon>
        <taxon>Ecdysozoa</taxon>
        <taxon>Arthropoda</taxon>
        <taxon>Hexapoda</taxon>
        <taxon>Insecta</taxon>
        <taxon>Pterygota</taxon>
        <taxon>Neoptera</taxon>
        <taxon>Endopterygota</taxon>
        <taxon>Coleoptera</taxon>
        <taxon>Polyphaga</taxon>
        <taxon>Cucujiformia</taxon>
        <taxon>Chrysomeloidea</taxon>
        <taxon>Cerambycidae</taxon>
        <taxon>Lamiinae</taxon>
        <taxon>Monochamini</taxon>
        <taxon>Molorchus</taxon>
    </lineage>
</organism>
<sequence length="487" mass="54099">MADNDAYKKFRFDKFQPEIEQWDYYLQRFELELEMHDFMTDANTQVRRNLLLSTTYAELVAVLNRFYGKKVYIFAERIKFASCFRKENETVTEYVNRLRAVAGDSGPRSKSQPFASTNSEGTATLDPPAVARGSLKGAASSAIGNSNRVPKTAGPKGHKQPRKPAQSDRQWQAGYAQVASRDKRMMRLYLTSSKNDQPLQGSGSFASLPKRRAYLAEILIGMWVHNGPIGRPKCSDDVTEPSPTESNIEQSASLLPTVPTSSSSSPSELMTPITFRNKKIDKAELQNALLQTLRERDPQPDGVDGFMLLLGEGLRRLPYQRSEWKENKVNFGPESLVCYTDGSRVADQLSGAGLYLEGKGVEQSFALGSYATVFQAEILIAILMTAHKEEQGSIAGHMCSEIRTGSRVRRRSGTTGVPGNERADELARSGSKEPCQGPEPFLGISRRYVNKALDSWAYKTFENNWRRGGGCRQAHDLIAGPNRTATA</sequence>
<evidence type="ECO:0008006" key="4">
    <source>
        <dbReference type="Google" id="ProtNLM"/>
    </source>
</evidence>
<feature type="region of interest" description="Disordered" evidence="1">
    <location>
        <begin position="406"/>
        <end position="436"/>
    </location>
</feature>
<keyword evidence="3" id="KW-1185">Reference proteome</keyword>
<feature type="compositionally biased region" description="Low complexity" evidence="1">
    <location>
        <begin position="251"/>
        <end position="269"/>
    </location>
</feature>
<dbReference type="InterPro" id="IPR012337">
    <property type="entry name" value="RNaseH-like_sf"/>
</dbReference>
<feature type="region of interest" description="Disordered" evidence="1">
    <location>
        <begin position="102"/>
        <end position="177"/>
    </location>
</feature>
<accession>A0ABQ9J1J7</accession>
<gene>
    <name evidence="2" type="ORF">NQ317_013965</name>
</gene>
<dbReference type="EMBL" id="JAPWTJ010001537">
    <property type="protein sequence ID" value="KAJ8971032.1"/>
    <property type="molecule type" value="Genomic_DNA"/>
</dbReference>
<feature type="compositionally biased region" description="Basic and acidic residues" evidence="1">
    <location>
        <begin position="421"/>
        <end position="431"/>
    </location>
</feature>
<feature type="region of interest" description="Disordered" evidence="1">
    <location>
        <begin position="233"/>
        <end position="269"/>
    </location>
</feature>
<comment type="caution">
    <text evidence="2">The sequence shown here is derived from an EMBL/GenBank/DDBJ whole genome shotgun (WGS) entry which is preliminary data.</text>
</comment>
<feature type="compositionally biased region" description="Polar residues" evidence="1">
    <location>
        <begin position="108"/>
        <end position="122"/>
    </location>
</feature>
<dbReference type="SUPFAM" id="SSF53098">
    <property type="entry name" value="Ribonuclease H-like"/>
    <property type="match status" value="1"/>
</dbReference>
<name>A0ABQ9J1J7_9CUCU</name>